<evidence type="ECO:0000256" key="9">
    <source>
        <dbReference type="ARBA" id="ARBA00035611"/>
    </source>
</evidence>
<evidence type="ECO:0000256" key="10">
    <source>
        <dbReference type="ARBA" id="ARBA00035686"/>
    </source>
</evidence>
<evidence type="ECO:0000256" key="6">
    <source>
        <dbReference type="ARBA" id="ARBA00022692"/>
    </source>
</evidence>
<feature type="transmembrane region" description="Helical" evidence="12">
    <location>
        <begin position="237"/>
        <end position="255"/>
    </location>
</feature>
<keyword evidence="3" id="KW-1003">Cell membrane</keyword>
<dbReference type="GO" id="GO:0022857">
    <property type="term" value="F:transmembrane transporter activity"/>
    <property type="evidence" value="ECO:0007669"/>
    <property type="project" value="InterPro"/>
</dbReference>
<dbReference type="Proteomes" id="UP000199088">
    <property type="component" value="Unassembled WGS sequence"/>
</dbReference>
<dbReference type="PANTHER" id="PTHR32196:SF32">
    <property type="entry name" value="XYLOSE TRANSPORT SYSTEM PERMEASE PROTEIN XYLH"/>
    <property type="match status" value="1"/>
</dbReference>
<keyword evidence="14" id="KW-1185">Reference proteome</keyword>
<feature type="region of interest" description="Disordered" evidence="11">
    <location>
        <begin position="1"/>
        <end position="32"/>
    </location>
</feature>
<keyword evidence="7 12" id="KW-1133">Transmembrane helix</keyword>
<name>A0A1H0G1Q6_9ACTN</name>
<keyword evidence="4" id="KW-0997">Cell inner membrane</keyword>
<feature type="transmembrane region" description="Helical" evidence="12">
    <location>
        <begin position="344"/>
        <end position="364"/>
    </location>
</feature>
<feature type="transmembrane region" description="Helical" evidence="12">
    <location>
        <begin position="79"/>
        <end position="99"/>
    </location>
</feature>
<comment type="subcellular location">
    <subcellularLocation>
        <location evidence="1">Cell membrane</location>
        <topology evidence="1">Multi-pass membrane protein</topology>
    </subcellularLocation>
</comment>
<evidence type="ECO:0000256" key="12">
    <source>
        <dbReference type="SAM" id="Phobius"/>
    </source>
</evidence>
<keyword evidence="8 12" id="KW-0472">Membrane</keyword>
<evidence type="ECO:0000256" key="3">
    <source>
        <dbReference type="ARBA" id="ARBA00022475"/>
    </source>
</evidence>
<feature type="transmembrane region" description="Helical" evidence="12">
    <location>
        <begin position="193"/>
        <end position="216"/>
    </location>
</feature>
<evidence type="ECO:0000313" key="14">
    <source>
        <dbReference type="Proteomes" id="UP000199088"/>
    </source>
</evidence>
<keyword evidence="5" id="KW-0762">Sugar transport</keyword>
<protein>
    <recommendedName>
        <fullName evidence="10">Xylose transport system permease protein XylH</fullName>
    </recommendedName>
</protein>
<keyword evidence="6 12" id="KW-0812">Transmembrane</keyword>
<evidence type="ECO:0000256" key="7">
    <source>
        <dbReference type="ARBA" id="ARBA00022989"/>
    </source>
</evidence>
<gene>
    <name evidence="13" type="ORF">SAMN05660199_01107</name>
</gene>
<evidence type="ECO:0000256" key="2">
    <source>
        <dbReference type="ARBA" id="ARBA00022448"/>
    </source>
</evidence>
<sequence>MSTHHSTQSPTATAVATTPDPPADPAATPSPRLTPRRRLAELLAGDLRALPVVAGLTVLVLIFSLQSPFFLSSRNLSNLLVQAVVTGIIALGLVFVLLLGEIDLSVAAISGVCSVLMAKLMAEAGMSSVLAVVVAVVLGAVIGAFTGSWATRFLVPTFVVTLGLGLILNGVQLQLLPRTGRYNLLGTGIEDIAGSYVTGAASWLLVVLAVVVVAGLKLTHHQRKASHGIDSSVVKNVVLPVAVTAVAGVLVVSVLDANAGIPTPVVIFGVLLAITSYILTETRFGLSLYAVGGNAEAALRSGIKVNRVKIAAFALAGGLAALAGIIAASRLLGVSVSSGGGIGGGALLLNAIAAAVIGGVSLFGGRGRASSALLGALIIATVGNGLNLLGVSTDVQLLVTGALLVLAVTVDRSVERLSGSVGR</sequence>
<evidence type="ECO:0000256" key="1">
    <source>
        <dbReference type="ARBA" id="ARBA00004651"/>
    </source>
</evidence>
<keyword evidence="2" id="KW-0813">Transport</keyword>
<accession>A0A1H0G1Q6</accession>
<dbReference type="CDD" id="cd06579">
    <property type="entry name" value="TM_PBP1_transp_AraH_like"/>
    <property type="match status" value="1"/>
</dbReference>
<dbReference type="EMBL" id="FNIR01000003">
    <property type="protein sequence ID" value="SDO00790.1"/>
    <property type="molecule type" value="Genomic_DNA"/>
</dbReference>
<feature type="transmembrane region" description="Helical" evidence="12">
    <location>
        <begin position="371"/>
        <end position="389"/>
    </location>
</feature>
<dbReference type="GO" id="GO:0005886">
    <property type="term" value="C:plasma membrane"/>
    <property type="evidence" value="ECO:0007669"/>
    <property type="project" value="UniProtKB-SubCell"/>
</dbReference>
<evidence type="ECO:0000256" key="8">
    <source>
        <dbReference type="ARBA" id="ARBA00023136"/>
    </source>
</evidence>
<evidence type="ECO:0000256" key="4">
    <source>
        <dbReference type="ARBA" id="ARBA00022519"/>
    </source>
</evidence>
<dbReference type="Pfam" id="PF02653">
    <property type="entry name" value="BPD_transp_2"/>
    <property type="match status" value="1"/>
</dbReference>
<proteinExistence type="predicted"/>
<organism evidence="13 14">
    <name type="scientific">Klenkia soli</name>
    <dbReference type="NCBI Taxonomy" id="1052260"/>
    <lineage>
        <taxon>Bacteria</taxon>
        <taxon>Bacillati</taxon>
        <taxon>Actinomycetota</taxon>
        <taxon>Actinomycetes</taxon>
        <taxon>Geodermatophilales</taxon>
        <taxon>Geodermatophilaceae</taxon>
        <taxon>Klenkia</taxon>
    </lineage>
</organism>
<dbReference type="RefSeq" id="WP_091241158.1">
    <property type="nucleotide sequence ID" value="NZ_FNIR01000003.1"/>
</dbReference>
<dbReference type="STRING" id="1052260.SAMN05660199_01107"/>
<dbReference type="PANTHER" id="PTHR32196">
    <property type="entry name" value="ABC TRANSPORTER PERMEASE PROTEIN YPHD-RELATED-RELATED"/>
    <property type="match status" value="1"/>
</dbReference>
<evidence type="ECO:0000256" key="11">
    <source>
        <dbReference type="SAM" id="MobiDB-lite"/>
    </source>
</evidence>
<dbReference type="AlphaFoldDB" id="A0A1H0G1Q6"/>
<feature type="transmembrane region" description="Helical" evidence="12">
    <location>
        <begin position="153"/>
        <end position="173"/>
    </location>
</feature>
<evidence type="ECO:0000256" key="5">
    <source>
        <dbReference type="ARBA" id="ARBA00022597"/>
    </source>
</evidence>
<feature type="transmembrane region" description="Helical" evidence="12">
    <location>
        <begin position="128"/>
        <end position="146"/>
    </location>
</feature>
<evidence type="ECO:0000313" key="13">
    <source>
        <dbReference type="EMBL" id="SDO00790.1"/>
    </source>
</evidence>
<feature type="transmembrane region" description="Helical" evidence="12">
    <location>
        <begin position="310"/>
        <end position="332"/>
    </location>
</feature>
<dbReference type="OrthoDB" id="3468954at2"/>
<feature type="transmembrane region" description="Helical" evidence="12">
    <location>
        <begin position="47"/>
        <end position="67"/>
    </location>
</feature>
<dbReference type="InterPro" id="IPR001851">
    <property type="entry name" value="ABC_transp_permease"/>
</dbReference>
<feature type="transmembrane region" description="Helical" evidence="12">
    <location>
        <begin position="261"/>
        <end position="279"/>
    </location>
</feature>
<comment type="function">
    <text evidence="9">Part of the binding-protein-dependent transport system for D-xylose. Probably responsible for the translocation of the substrate across the membrane.</text>
</comment>
<reference evidence="14" key="1">
    <citation type="submission" date="2016-10" db="EMBL/GenBank/DDBJ databases">
        <authorList>
            <person name="Varghese N."/>
            <person name="Submissions S."/>
        </authorList>
    </citation>
    <scope>NUCLEOTIDE SEQUENCE [LARGE SCALE GENOMIC DNA]</scope>
    <source>
        <strain evidence="14">DSM 45843</strain>
    </source>
</reference>